<keyword evidence="4" id="KW-0285">Flavoprotein</keyword>
<comment type="cofactor">
    <cofactor evidence="1">
        <name>Mg(2+)</name>
        <dbReference type="ChEBI" id="CHEBI:18420"/>
    </cofactor>
</comment>
<evidence type="ECO:0000256" key="9">
    <source>
        <dbReference type="ARBA" id="ARBA00031306"/>
    </source>
</evidence>
<dbReference type="GO" id="GO:0046872">
    <property type="term" value="F:metal ion binding"/>
    <property type="evidence" value="ECO:0007669"/>
    <property type="project" value="UniProtKB-KW"/>
</dbReference>
<gene>
    <name evidence="11" type="ORF">CBM2634_A100016</name>
</gene>
<keyword evidence="6" id="KW-0479">Metal-binding</keyword>
<evidence type="ECO:0000256" key="4">
    <source>
        <dbReference type="ARBA" id="ARBA00022630"/>
    </source>
</evidence>
<name>A0A375IU09_9BURK</name>
<dbReference type="Proteomes" id="UP000256805">
    <property type="component" value="Unassembled WGS sequence"/>
</dbReference>
<evidence type="ECO:0000256" key="7">
    <source>
        <dbReference type="ARBA" id="ARBA00022827"/>
    </source>
</evidence>
<accession>A0A375IU09</accession>
<sequence length="389" mass="41605">MHVFLRWRGQNGGTARLTAAFAIDTTFVMRFKTLLSAQPSVPDIDHVDHVDHIDRRRRALLRGAASVPLLATGMFVRPALADATVTRASRHLLGTRVDIVVQDNCRGAVQAAIAAAFAEMARLERLMSRYRPDSQVSALHRAAGRHPVRVAPELMTVLQAAAAVSARSRGAFDITVGAFAGWRFGADDNRLPDAAELARERPLVDYRQVRLDARHGTAMLARPGMRLDLGGIAKLPILDAGMQVLRRHGVANAMINGGGDVLAMGQLQGRDWRIGLRDPLAPARLQGVLQVSDAVVASSGDYERCFVAGGRRYHHVLDPATGLPSAGPHGVTLVAPTVAAVNGLGAALMVAGQAAWDRLDGGLAGVDGLTVGDRGRWMSPGMARRLRRA</sequence>
<evidence type="ECO:0000256" key="1">
    <source>
        <dbReference type="ARBA" id="ARBA00001946"/>
    </source>
</evidence>
<evidence type="ECO:0000256" key="10">
    <source>
        <dbReference type="ARBA" id="ARBA00048540"/>
    </source>
</evidence>
<comment type="catalytic activity">
    <reaction evidence="10">
        <text>L-threonyl-[protein] + FAD = FMN-L-threonyl-[protein] + AMP + H(+)</text>
        <dbReference type="Rhea" id="RHEA:36847"/>
        <dbReference type="Rhea" id="RHEA-COMP:11060"/>
        <dbReference type="Rhea" id="RHEA-COMP:11061"/>
        <dbReference type="ChEBI" id="CHEBI:15378"/>
        <dbReference type="ChEBI" id="CHEBI:30013"/>
        <dbReference type="ChEBI" id="CHEBI:57692"/>
        <dbReference type="ChEBI" id="CHEBI:74257"/>
        <dbReference type="ChEBI" id="CHEBI:456215"/>
        <dbReference type="EC" id="2.7.1.180"/>
    </reaction>
</comment>
<keyword evidence="7" id="KW-0274">FAD</keyword>
<dbReference type="EMBL" id="OVTA01000002">
    <property type="protein sequence ID" value="SPR96078.1"/>
    <property type="molecule type" value="Genomic_DNA"/>
</dbReference>
<protein>
    <recommendedName>
        <fullName evidence="3">FAD:protein FMN transferase</fullName>
        <ecNumber evidence="2">2.7.1.180</ecNumber>
    </recommendedName>
    <alternativeName>
        <fullName evidence="9">Flavin transferase</fullName>
    </alternativeName>
</protein>
<evidence type="ECO:0000256" key="8">
    <source>
        <dbReference type="ARBA" id="ARBA00022842"/>
    </source>
</evidence>
<dbReference type="InterPro" id="IPR003374">
    <property type="entry name" value="ApbE-like_sf"/>
</dbReference>
<dbReference type="EC" id="2.7.1.180" evidence="2"/>
<keyword evidence="8" id="KW-0460">Magnesium</keyword>
<dbReference type="PANTHER" id="PTHR30040:SF2">
    <property type="entry name" value="FAD:PROTEIN FMN TRANSFERASE"/>
    <property type="match status" value="1"/>
</dbReference>
<evidence type="ECO:0000313" key="11">
    <source>
        <dbReference type="EMBL" id="SPR96078.1"/>
    </source>
</evidence>
<keyword evidence="11" id="KW-0449">Lipoprotein</keyword>
<dbReference type="PANTHER" id="PTHR30040">
    <property type="entry name" value="THIAMINE BIOSYNTHESIS LIPOPROTEIN APBE"/>
    <property type="match status" value="1"/>
</dbReference>
<evidence type="ECO:0000256" key="3">
    <source>
        <dbReference type="ARBA" id="ARBA00016337"/>
    </source>
</evidence>
<keyword evidence="5" id="KW-0808">Transferase</keyword>
<dbReference type="Gene3D" id="3.10.520.10">
    <property type="entry name" value="ApbE-like domains"/>
    <property type="match status" value="1"/>
</dbReference>
<dbReference type="Pfam" id="PF02424">
    <property type="entry name" value="ApbE"/>
    <property type="match status" value="1"/>
</dbReference>
<dbReference type="SUPFAM" id="SSF143631">
    <property type="entry name" value="ApbE-like"/>
    <property type="match status" value="1"/>
</dbReference>
<evidence type="ECO:0000256" key="5">
    <source>
        <dbReference type="ARBA" id="ARBA00022679"/>
    </source>
</evidence>
<organism evidence="11 12">
    <name type="scientific">Cupriavidus taiwanensis</name>
    <dbReference type="NCBI Taxonomy" id="164546"/>
    <lineage>
        <taxon>Bacteria</taxon>
        <taxon>Pseudomonadati</taxon>
        <taxon>Pseudomonadota</taxon>
        <taxon>Betaproteobacteria</taxon>
        <taxon>Burkholderiales</taxon>
        <taxon>Burkholderiaceae</taxon>
        <taxon>Cupriavidus</taxon>
    </lineage>
</organism>
<dbReference type="AlphaFoldDB" id="A0A375IU09"/>
<evidence type="ECO:0000256" key="2">
    <source>
        <dbReference type="ARBA" id="ARBA00011955"/>
    </source>
</evidence>
<dbReference type="InterPro" id="IPR024932">
    <property type="entry name" value="ApbE"/>
</dbReference>
<evidence type="ECO:0000256" key="6">
    <source>
        <dbReference type="ARBA" id="ARBA00022723"/>
    </source>
</evidence>
<proteinExistence type="predicted"/>
<reference evidence="11 12" key="1">
    <citation type="submission" date="2018-01" db="EMBL/GenBank/DDBJ databases">
        <authorList>
            <person name="Gaut B.S."/>
            <person name="Morton B.R."/>
            <person name="Clegg M.T."/>
            <person name="Duvall M.R."/>
        </authorList>
    </citation>
    <scope>NUCLEOTIDE SEQUENCE [LARGE SCALE GENOMIC DNA]</scope>
    <source>
        <strain evidence="11">Cupriavidus taiwanensis cmp 52</strain>
    </source>
</reference>
<dbReference type="GO" id="GO:0016740">
    <property type="term" value="F:transferase activity"/>
    <property type="evidence" value="ECO:0007669"/>
    <property type="project" value="UniProtKB-KW"/>
</dbReference>
<evidence type="ECO:0000313" key="12">
    <source>
        <dbReference type="Proteomes" id="UP000256805"/>
    </source>
</evidence>